<comment type="caution">
    <text evidence="1">The sequence shown here is derived from an EMBL/GenBank/DDBJ whole genome shotgun (WGS) entry which is preliminary data.</text>
</comment>
<gene>
    <name evidence="1" type="ORF">HLH33_12905</name>
</gene>
<reference evidence="1 2" key="1">
    <citation type="submission" date="2020-04" db="EMBL/GenBank/DDBJ databases">
        <title>Description of novel Gluconacetobacter.</title>
        <authorList>
            <person name="Sombolestani A."/>
        </authorList>
    </citation>
    <scope>NUCLEOTIDE SEQUENCE [LARGE SCALE GENOMIC DNA]</scope>
    <source>
        <strain evidence="1 2">LMG 7603</strain>
    </source>
</reference>
<dbReference type="Pfam" id="PF10109">
    <property type="entry name" value="Phage_TAC_7"/>
    <property type="match status" value="2"/>
</dbReference>
<dbReference type="Proteomes" id="UP000550787">
    <property type="component" value="Unassembled WGS sequence"/>
</dbReference>
<dbReference type="RefSeq" id="WP_183116079.1">
    <property type="nucleotide sequence ID" value="NZ_JABEQG010000026.1"/>
</dbReference>
<protein>
    <submittedName>
        <fullName evidence="1">Phage tail assembly protein</fullName>
    </submittedName>
</protein>
<evidence type="ECO:0000313" key="2">
    <source>
        <dbReference type="Proteomes" id="UP000550787"/>
    </source>
</evidence>
<dbReference type="InterPro" id="IPR019289">
    <property type="entry name" value="Phage_tail_E/E"/>
</dbReference>
<sequence length="220" mass="24603">MTLDLSDEYVLGAMAAQEDEAAPGDPGLVVLDEPIEWKGTRYTELRLREPVTGEVLFATKVMGKRATSVTVRDAQLDLVGRVSGWPAAAIMMLPVTVQDDAIVFVTDFEENARRPLDEDPDRTPELRLLFSPPVEAVGRSHAEMLLREPRGDQRRRYDVTRERETPEATLQAEINLVADVADWQLAAVLKVPISKFARASDYLTGFFIRGPRTGRRSRPN</sequence>
<accession>A0A7W4NL03</accession>
<proteinExistence type="predicted"/>
<dbReference type="EMBL" id="JABEQG010000026">
    <property type="protein sequence ID" value="MBB2157198.1"/>
    <property type="molecule type" value="Genomic_DNA"/>
</dbReference>
<dbReference type="AlphaFoldDB" id="A0A7W4NL03"/>
<name>A0A7W4NL03_GLUDI</name>
<evidence type="ECO:0000313" key="1">
    <source>
        <dbReference type="EMBL" id="MBB2157198.1"/>
    </source>
</evidence>
<organism evidence="1 2">
    <name type="scientific">Gluconacetobacter diazotrophicus</name>
    <name type="common">Acetobacter diazotrophicus</name>
    <dbReference type="NCBI Taxonomy" id="33996"/>
    <lineage>
        <taxon>Bacteria</taxon>
        <taxon>Pseudomonadati</taxon>
        <taxon>Pseudomonadota</taxon>
        <taxon>Alphaproteobacteria</taxon>
        <taxon>Acetobacterales</taxon>
        <taxon>Acetobacteraceae</taxon>
        <taxon>Gluconacetobacter</taxon>
    </lineage>
</organism>